<evidence type="ECO:0000313" key="5">
    <source>
        <dbReference type="EMBL" id="RVX42644.1"/>
    </source>
</evidence>
<accession>A0A438MA95</accession>
<dbReference type="InterPro" id="IPR029063">
    <property type="entry name" value="SAM-dependent_MTases_sf"/>
</dbReference>
<dbReference type="GO" id="GO:0032259">
    <property type="term" value="P:methylation"/>
    <property type="evidence" value="ECO:0007669"/>
    <property type="project" value="UniProtKB-KW"/>
</dbReference>
<keyword evidence="6" id="KW-1185">Reference proteome</keyword>
<dbReference type="EMBL" id="SAUN01000001">
    <property type="protein sequence ID" value="RVX42644.1"/>
    <property type="molecule type" value="Genomic_DNA"/>
</dbReference>
<dbReference type="Pfam" id="PF13649">
    <property type="entry name" value="Methyltransf_25"/>
    <property type="match status" value="1"/>
</dbReference>
<dbReference type="InterPro" id="IPR041698">
    <property type="entry name" value="Methyltransf_25"/>
</dbReference>
<dbReference type="SUPFAM" id="SSF53335">
    <property type="entry name" value="S-adenosyl-L-methionine-dependent methyltransferases"/>
    <property type="match status" value="1"/>
</dbReference>
<dbReference type="PANTHER" id="PTHR43861:SF1">
    <property type="entry name" value="TRANS-ACONITATE 2-METHYLTRANSFERASE"/>
    <property type="match status" value="1"/>
</dbReference>
<evidence type="ECO:0000313" key="6">
    <source>
        <dbReference type="Proteomes" id="UP000284824"/>
    </source>
</evidence>
<keyword evidence="2" id="KW-0808">Transferase</keyword>
<reference evidence="5 6" key="1">
    <citation type="submission" date="2019-01" db="EMBL/GenBank/DDBJ databases">
        <title>Sequencing the genomes of 1000 actinobacteria strains.</title>
        <authorList>
            <person name="Klenk H.-P."/>
        </authorList>
    </citation>
    <scope>NUCLEOTIDE SEQUENCE [LARGE SCALE GENOMIC DNA]</scope>
    <source>
        <strain evidence="5 6">DSM 43925</strain>
    </source>
</reference>
<dbReference type="OrthoDB" id="9777638at2"/>
<keyword evidence="1 5" id="KW-0489">Methyltransferase</keyword>
<dbReference type="Gene3D" id="3.40.50.150">
    <property type="entry name" value="Vaccinia Virus protein VP39"/>
    <property type="match status" value="1"/>
</dbReference>
<keyword evidence="5" id="KW-0830">Ubiquinone</keyword>
<dbReference type="PANTHER" id="PTHR43861">
    <property type="entry name" value="TRANS-ACONITATE 2-METHYLTRANSFERASE-RELATED"/>
    <property type="match status" value="1"/>
</dbReference>
<dbReference type="RefSeq" id="WP_127934696.1">
    <property type="nucleotide sequence ID" value="NZ_SAUN01000001.1"/>
</dbReference>
<dbReference type="Proteomes" id="UP000284824">
    <property type="component" value="Unassembled WGS sequence"/>
</dbReference>
<dbReference type="CDD" id="cd02440">
    <property type="entry name" value="AdoMet_MTases"/>
    <property type="match status" value="1"/>
</dbReference>
<evidence type="ECO:0000256" key="1">
    <source>
        <dbReference type="ARBA" id="ARBA00022603"/>
    </source>
</evidence>
<proteinExistence type="predicted"/>
<evidence type="ECO:0000256" key="2">
    <source>
        <dbReference type="ARBA" id="ARBA00022679"/>
    </source>
</evidence>
<comment type="caution">
    <text evidence="5">The sequence shown here is derived from an EMBL/GenBank/DDBJ whole genome shotgun (WGS) entry which is preliminary data.</text>
</comment>
<sequence length="295" mass="30687">MTIENTDQSAAWNGAEGAAWASAAPERDAEEGPEAELCERLLEAAGIGRRDRVLDIGCGTGATSRRAARRAAEGRVVGADLSAPMLSQARLAATAAGLGNVTFEQADAQAHPFPAAAFDAAISQYGVMFFADPVAAFANIGRALRPGGRLAFVCPQPPEDCAWYVVPVAALLGIDPRPHAVVTAYPGTPPAMFSLSDPLRIAQVLTEAGFTGVAVEPLRVPGRFGDTVAEAADAFLASGPSRYIVEQDDDLTWEEARARLTAALEPYAGAGGVLMPGAQWLVSAVRMAPDTAGER</sequence>
<organism evidence="5 6">
    <name type="scientific">Nonomuraea polychroma</name>
    <dbReference type="NCBI Taxonomy" id="46176"/>
    <lineage>
        <taxon>Bacteria</taxon>
        <taxon>Bacillati</taxon>
        <taxon>Actinomycetota</taxon>
        <taxon>Actinomycetes</taxon>
        <taxon>Streptosporangiales</taxon>
        <taxon>Streptosporangiaceae</taxon>
        <taxon>Nonomuraea</taxon>
    </lineage>
</organism>
<gene>
    <name evidence="5" type="ORF">EDD27_5280</name>
</gene>
<feature type="domain" description="Methyltransferase" evidence="4">
    <location>
        <begin position="53"/>
        <end position="148"/>
    </location>
</feature>
<name>A0A438MA95_9ACTN</name>
<evidence type="ECO:0000256" key="3">
    <source>
        <dbReference type="SAM" id="MobiDB-lite"/>
    </source>
</evidence>
<protein>
    <submittedName>
        <fullName evidence="5">Ubiquinone/menaquinone biosynthesis C-methylase UbiE</fullName>
    </submittedName>
</protein>
<feature type="region of interest" description="Disordered" evidence="3">
    <location>
        <begin position="1"/>
        <end position="33"/>
    </location>
</feature>
<dbReference type="AlphaFoldDB" id="A0A438MA95"/>
<feature type="compositionally biased region" description="Low complexity" evidence="3">
    <location>
        <begin position="9"/>
        <end position="24"/>
    </location>
</feature>
<evidence type="ECO:0000259" key="4">
    <source>
        <dbReference type="Pfam" id="PF13649"/>
    </source>
</evidence>
<dbReference type="GO" id="GO:0008168">
    <property type="term" value="F:methyltransferase activity"/>
    <property type="evidence" value="ECO:0007669"/>
    <property type="project" value="UniProtKB-KW"/>
</dbReference>